<feature type="compositionally biased region" description="Basic and acidic residues" evidence="1">
    <location>
        <begin position="254"/>
        <end position="263"/>
    </location>
</feature>
<protein>
    <submittedName>
        <fullName evidence="2">Uncharacterized protein</fullName>
    </submittedName>
</protein>
<dbReference type="OrthoDB" id="10647759at2759"/>
<gene>
    <name evidence="2" type="ORF">Poli38472_002391</name>
</gene>
<evidence type="ECO:0000256" key="1">
    <source>
        <dbReference type="SAM" id="MobiDB-lite"/>
    </source>
</evidence>
<feature type="compositionally biased region" description="Polar residues" evidence="1">
    <location>
        <begin position="207"/>
        <end position="246"/>
    </location>
</feature>
<proteinExistence type="predicted"/>
<feature type="region of interest" description="Disordered" evidence="1">
    <location>
        <begin position="1"/>
        <end position="61"/>
    </location>
</feature>
<dbReference type="AlphaFoldDB" id="A0A8K1FH32"/>
<sequence>MARRTPARSSEEEEDVVSNSESESVGSSGSGGSSDDEASGEDESTSDEEEDEEDKAVAKHALVENDLMEVRKMIEEMERIKARLQFRLSRERENGSISSPPTRRASVEDIIVPPTVSAAVQTNWDMTKMFEVEKVVSSPEIPPPQVAPINKTAQLSMEDLAQSYGMERLRKPTLPTISSDDLRTPPPYNSVSQLDEAIGKQTNPLDTLATQDSHMNGTGRSKPDTIQYTSPRESSFTDPFGTSVNPPASPMNPAHERSDRRGPQELAPGLKQEKTTAQKEMEAIRSLLF</sequence>
<reference evidence="2" key="1">
    <citation type="submission" date="2019-03" db="EMBL/GenBank/DDBJ databases">
        <title>Long read genome sequence of the mycoparasitic Pythium oligandrum ATCC 38472 isolated from sugarbeet rhizosphere.</title>
        <authorList>
            <person name="Gaulin E."/>
        </authorList>
    </citation>
    <scope>NUCLEOTIDE SEQUENCE</scope>
    <source>
        <strain evidence="2">ATCC 38472_TT</strain>
    </source>
</reference>
<feature type="compositionally biased region" description="Acidic residues" evidence="1">
    <location>
        <begin position="34"/>
        <end position="54"/>
    </location>
</feature>
<feature type="compositionally biased region" description="Low complexity" evidence="1">
    <location>
        <begin position="17"/>
        <end position="27"/>
    </location>
</feature>
<organism evidence="2 3">
    <name type="scientific">Pythium oligandrum</name>
    <name type="common">Mycoparasitic fungus</name>
    <dbReference type="NCBI Taxonomy" id="41045"/>
    <lineage>
        <taxon>Eukaryota</taxon>
        <taxon>Sar</taxon>
        <taxon>Stramenopiles</taxon>
        <taxon>Oomycota</taxon>
        <taxon>Peronosporomycetes</taxon>
        <taxon>Pythiales</taxon>
        <taxon>Pythiaceae</taxon>
        <taxon>Pythium</taxon>
    </lineage>
</organism>
<evidence type="ECO:0000313" key="2">
    <source>
        <dbReference type="EMBL" id="TMW63450.1"/>
    </source>
</evidence>
<dbReference type="EMBL" id="SPLM01000072">
    <property type="protein sequence ID" value="TMW63450.1"/>
    <property type="molecule type" value="Genomic_DNA"/>
</dbReference>
<comment type="caution">
    <text evidence="2">The sequence shown here is derived from an EMBL/GenBank/DDBJ whole genome shotgun (WGS) entry which is preliminary data.</text>
</comment>
<accession>A0A8K1FH32</accession>
<keyword evidence="3" id="KW-1185">Reference proteome</keyword>
<feature type="region of interest" description="Disordered" evidence="1">
    <location>
        <begin position="207"/>
        <end position="279"/>
    </location>
</feature>
<evidence type="ECO:0000313" key="3">
    <source>
        <dbReference type="Proteomes" id="UP000794436"/>
    </source>
</evidence>
<name>A0A8K1FH32_PYTOL</name>
<dbReference type="Proteomes" id="UP000794436">
    <property type="component" value="Unassembled WGS sequence"/>
</dbReference>